<protein>
    <submittedName>
        <fullName evidence="1">Uncharacterized protein</fullName>
    </submittedName>
</protein>
<dbReference type="CDD" id="cd00303">
    <property type="entry name" value="retropepsin_like"/>
    <property type="match status" value="1"/>
</dbReference>
<name>A0A8J5VPN7_ZIZPA</name>
<dbReference type="OrthoDB" id="696591at2759"/>
<organism evidence="1 2">
    <name type="scientific">Zizania palustris</name>
    <name type="common">Northern wild rice</name>
    <dbReference type="NCBI Taxonomy" id="103762"/>
    <lineage>
        <taxon>Eukaryota</taxon>
        <taxon>Viridiplantae</taxon>
        <taxon>Streptophyta</taxon>
        <taxon>Embryophyta</taxon>
        <taxon>Tracheophyta</taxon>
        <taxon>Spermatophyta</taxon>
        <taxon>Magnoliopsida</taxon>
        <taxon>Liliopsida</taxon>
        <taxon>Poales</taxon>
        <taxon>Poaceae</taxon>
        <taxon>BOP clade</taxon>
        <taxon>Oryzoideae</taxon>
        <taxon>Oryzeae</taxon>
        <taxon>Zizaniinae</taxon>
        <taxon>Zizania</taxon>
    </lineage>
</organism>
<keyword evidence="2" id="KW-1185">Reference proteome</keyword>
<dbReference type="Pfam" id="PF08284">
    <property type="entry name" value="RVP_2"/>
    <property type="match status" value="1"/>
</dbReference>
<sequence>MANSDNVTCSGIANNVEVAVGGDVFSTDCFVMPLDTCDVVLGVQWLLSLGPILWDFTNKRISFHHSSELTIWSNIDAAASEEPHTQVYTGLQLQGELFTAPSSLPLLIHGRVIPLPPKEF</sequence>
<accession>A0A8J5VPN7</accession>
<comment type="caution">
    <text evidence="1">The sequence shown here is derived from an EMBL/GenBank/DDBJ whole genome shotgun (WGS) entry which is preliminary data.</text>
</comment>
<dbReference type="Proteomes" id="UP000729402">
    <property type="component" value="Unassembled WGS sequence"/>
</dbReference>
<dbReference type="EMBL" id="JAAALK010000288">
    <property type="protein sequence ID" value="KAG8051904.1"/>
    <property type="molecule type" value="Genomic_DNA"/>
</dbReference>
<gene>
    <name evidence="1" type="ORF">GUJ93_ZPchr0001g30529</name>
</gene>
<reference evidence="1" key="2">
    <citation type="submission" date="2021-02" db="EMBL/GenBank/DDBJ databases">
        <authorList>
            <person name="Kimball J.A."/>
            <person name="Haas M.W."/>
            <person name="Macchietto M."/>
            <person name="Kono T."/>
            <person name="Duquette J."/>
            <person name="Shao M."/>
        </authorList>
    </citation>
    <scope>NUCLEOTIDE SEQUENCE</scope>
    <source>
        <tissue evidence="1">Fresh leaf tissue</tissue>
    </source>
</reference>
<evidence type="ECO:0000313" key="1">
    <source>
        <dbReference type="EMBL" id="KAG8051904.1"/>
    </source>
</evidence>
<evidence type="ECO:0000313" key="2">
    <source>
        <dbReference type="Proteomes" id="UP000729402"/>
    </source>
</evidence>
<dbReference type="AlphaFoldDB" id="A0A8J5VPN7"/>
<proteinExistence type="predicted"/>
<reference evidence="1" key="1">
    <citation type="journal article" date="2021" name="bioRxiv">
        <title>Whole Genome Assembly and Annotation of Northern Wild Rice, Zizania palustris L., Supports a Whole Genome Duplication in the Zizania Genus.</title>
        <authorList>
            <person name="Haas M."/>
            <person name="Kono T."/>
            <person name="Macchietto M."/>
            <person name="Millas R."/>
            <person name="McGilp L."/>
            <person name="Shao M."/>
            <person name="Duquette J."/>
            <person name="Hirsch C.N."/>
            <person name="Kimball J."/>
        </authorList>
    </citation>
    <scope>NUCLEOTIDE SEQUENCE</scope>
    <source>
        <tissue evidence="1">Fresh leaf tissue</tissue>
    </source>
</reference>